<sequence>MSSWSSSASPSKPTVMDSNLPSFNDIFIKAMASSSAPYPDFTANYEMSLAAIFADFPEKPKDFGDVNHILSKTAKMIFDATDSSALIDGVETYRKIADRCLDCIKGLTDNLNLSAHEIKDCWARSSRFEQEAEENSQKLQTAKHALDHQVKHIESITHACFAQDVILKEYMSKHEHDKNNYRWLTELKDLYNKLEADHKHCEQRFKAFGEMLKDNEELKKEVQDLKIENARLTVENYTHEAAADLDEKSAIQKSSERFPKAYSVNVDFPGHLSIVEGVGSSGSPEALLSMTIGLKRTDPGAAKLPGTDKQKGKWKNGMDTPSLQVSREAPGVHSTASEANSKSSADAAGVSQRMPRILKSMPLTSEEAPNTSGAISKKKLKEPKETPEDTSRKDGSSGKFIASQTPESRCVVLTNFPQGTKASDFCRIVRGGRVEQILVEVHFGKPMALIYFFHERHALAFHEWVLKSPRLHINNVPVDSKLLEVRKAASVSVAEESRVIRACLNPGVGRIELIQEFSRLAPKLNIPPTSLQTIDMTEATNGTVWADYAFDGRIDAKKFLNGIMDRRVNMQGATYGKDQCEGPFHQGVQAKNWHVGSNKPADQGATKE</sequence>
<dbReference type="AlphaFoldDB" id="A0A2T7A973"/>
<gene>
    <name evidence="3" type="ORF">B9Z19DRAFT_1104661</name>
</gene>
<protein>
    <submittedName>
        <fullName evidence="3">Uncharacterized protein</fullName>
    </submittedName>
</protein>
<evidence type="ECO:0000313" key="4">
    <source>
        <dbReference type="Proteomes" id="UP000244722"/>
    </source>
</evidence>
<feature type="region of interest" description="Disordered" evidence="2">
    <location>
        <begin position="297"/>
        <end position="401"/>
    </location>
</feature>
<dbReference type="OrthoDB" id="2935572at2759"/>
<evidence type="ECO:0000313" key="3">
    <source>
        <dbReference type="EMBL" id="PUU84279.1"/>
    </source>
</evidence>
<reference evidence="3 4" key="1">
    <citation type="submission" date="2017-04" db="EMBL/GenBank/DDBJ databases">
        <title>Draft genome sequence of Tuber borchii Vittad., a whitish edible truffle.</title>
        <authorList>
            <consortium name="DOE Joint Genome Institute"/>
            <person name="Murat C."/>
            <person name="Kuo A."/>
            <person name="Barry K.W."/>
            <person name="Clum A."/>
            <person name="Dockter R.B."/>
            <person name="Fauchery L."/>
            <person name="Iotti M."/>
            <person name="Kohler A."/>
            <person name="Labutti K."/>
            <person name="Lindquist E.A."/>
            <person name="Lipzen A."/>
            <person name="Ohm R.A."/>
            <person name="Wang M."/>
            <person name="Grigoriev I.V."/>
            <person name="Zambonelli A."/>
            <person name="Martin F.M."/>
        </authorList>
    </citation>
    <scope>NUCLEOTIDE SEQUENCE [LARGE SCALE GENOMIC DNA]</scope>
    <source>
        <strain evidence="3 4">Tbo3840</strain>
    </source>
</reference>
<evidence type="ECO:0000256" key="2">
    <source>
        <dbReference type="SAM" id="MobiDB-lite"/>
    </source>
</evidence>
<dbReference type="EMBL" id="NESQ01000002">
    <property type="protein sequence ID" value="PUU84279.1"/>
    <property type="molecule type" value="Genomic_DNA"/>
</dbReference>
<evidence type="ECO:0000256" key="1">
    <source>
        <dbReference type="SAM" id="Coils"/>
    </source>
</evidence>
<dbReference type="Proteomes" id="UP000244722">
    <property type="component" value="Unassembled WGS sequence"/>
</dbReference>
<organism evidence="3 4">
    <name type="scientific">Tuber borchii</name>
    <name type="common">White truffle</name>
    <dbReference type="NCBI Taxonomy" id="42251"/>
    <lineage>
        <taxon>Eukaryota</taxon>
        <taxon>Fungi</taxon>
        <taxon>Dikarya</taxon>
        <taxon>Ascomycota</taxon>
        <taxon>Pezizomycotina</taxon>
        <taxon>Pezizomycetes</taxon>
        <taxon>Pezizales</taxon>
        <taxon>Tuberaceae</taxon>
        <taxon>Tuber</taxon>
    </lineage>
</organism>
<feature type="coiled-coil region" evidence="1">
    <location>
        <begin position="184"/>
        <end position="235"/>
    </location>
</feature>
<name>A0A2T7A973_TUBBO</name>
<accession>A0A2T7A973</accession>
<feature type="compositionally biased region" description="Basic and acidic residues" evidence="2">
    <location>
        <begin position="382"/>
        <end position="396"/>
    </location>
</feature>
<comment type="caution">
    <text evidence="3">The sequence shown here is derived from an EMBL/GenBank/DDBJ whole genome shotgun (WGS) entry which is preliminary data.</text>
</comment>
<keyword evidence="4" id="KW-1185">Reference proteome</keyword>
<proteinExistence type="predicted"/>
<feature type="region of interest" description="Disordered" evidence="2">
    <location>
        <begin position="587"/>
        <end position="608"/>
    </location>
</feature>
<keyword evidence="1" id="KW-0175">Coiled coil</keyword>
<feature type="compositionally biased region" description="Polar residues" evidence="2">
    <location>
        <begin position="334"/>
        <end position="344"/>
    </location>
</feature>